<proteinExistence type="predicted"/>
<dbReference type="Gene3D" id="3.80.10.10">
    <property type="entry name" value="Ribonuclease Inhibitor"/>
    <property type="match status" value="2"/>
</dbReference>
<dbReference type="RefSeq" id="WP_125011930.1">
    <property type="nucleotide sequence ID" value="NZ_RQVR01000004.1"/>
</dbReference>
<evidence type="ECO:0000313" key="2">
    <source>
        <dbReference type="EMBL" id="RRJ92889.1"/>
    </source>
</evidence>
<protein>
    <submittedName>
        <fullName evidence="2">Leucine-rich repeat domain-containing protein</fullName>
    </submittedName>
</protein>
<gene>
    <name evidence="2" type="ORF">EG849_04685</name>
</gene>
<dbReference type="PANTHER" id="PTHR45661:SF3">
    <property type="entry name" value="IG-LIKE DOMAIN-CONTAINING PROTEIN"/>
    <property type="match status" value="1"/>
</dbReference>
<dbReference type="InterPro" id="IPR053139">
    <property type="entry name" value="Surface_bspA-like"/>
</dbReference>
<evidence type="ECO:0000313" key="3">
    <source>
        <dbReference type="Proteomes" id="UP000271937"/>
    </source>
</evidence>
<name>A0A3P3WGV2_9FLAO</name>
<dbReference type="SUPFAM" id="SSF52058">
    <property type="entry name" value="L domain-like"/>
    <property type="match status" value="1"/>
</dbReference>
<feature type="signal peptide" evidence="1">
    <location>
        <begin position="1"/>
        <end position="20"/>
    </location>
</feature>
<dbReference type="Pfam" id="PF13306">
    <property type="entry name" value="LRR_5"/>
    <property type="match status" value="3"/>
</dbReference>
<sequence length="383" mass="43137">MKTKLFIILCFISLSHFAFGQTIEIDKISYQLMPNAKAVVIQGNYEGHISIPEKITYQNQEYTVEEIGYAAFNESSGLLSVKLPNTIHTIRQRAFEDCKALKDINIPVSVTQIDATAFTNCKLLKSINITENVAFIGQYAFSGCERLTSIEVDKNNQHFTSLDGVLYDKEIKTLIKLPDTRAFYEFPDSVTSFVTESFEGNKNITKMDLPDAVNSIPHHAFVNCSALKVFHIPANVEWIGLSAFNGCDAIESFIVDEHNQHFSSVDGILYNYDKTILIKCPETKSEVMIEKSVTKIEPWAFFRCKKLTEITLPENVTTIGMSAFVQCDALKTLKILSIKPVDIQMGIFAGRTKAVTVLVPEESISFYRNSNNLDVKELNYHAY</sequence>
<evidence type="ECO:0000256" key="1">
    <source>
        <dbReference type="SAM" id="SignalP"/>
    </source>
</evidence>
<dbReference type="PANTHER" id="PTHR45661">
    <property type="entry name" value="SURFACE ANTIGEN"/>
    <property type="match status" value="1"/>
</dbReference>
<organism evidence="2 3">
    <name type="scientific">Flavobacterium macacae</name>
    <dbReference type="NCBI Taxonomy" id="2488993"/>
    <lineage>
        <taxon>Bacteria</taxon>
        <taxon>Pseudomonadati</taxon>
        <taxon>Bacteroidota</taxon>
        <taxon>Flavobacteriia</taxon>
        <taxon>Flavobacteriales</taxon>
        <taxon>Flavobacteriaceae</taxon>
        <taxon>Flavobacterium</taxon>
    </lineage>
</organism>
<keyword evidence="3" id="KW-1185">Reference proteome</keyword>
<comment type="caution">
    <text evidence="2">The sequence shown here is derived from an EMBL/GenBank/DDBJ whole genome shotgun (WGS) entry which is preliminary data.</text>
</comment>
<dbReference type="OrthoDB" id="1824882at2"/>
<reference evidence="2 3" key="1">
    <citation type="submission" date="2018-11" db="EMBL/GenBank/DDBJ databases">
        <title>Flavobacterium sp. nov., YIM 102600 draft genome.</title>
        <authorList>
            <person name="Li G."/>
            <person name="Jiang Y."/>
        </authorList>
    </citation>
    <scope>NUCLEOTIDE SEQUENCE [LARGE SCALE GENOMIC DNA]</scope>
    <source>
        <strain evidence="2 3">YIM 102600</strain>
    </source>
</reference>
<feature type="chain" id="PRO_5018300613" evidence="1">
    <location>
        <begin position="21"/>
        <end position="383"/>
    </location>
</feature>
<dbReference type="InterPro" id="IPR026906">
    <property type="entry name" value="LRR_5"/>
</dbReference>
<dbReference type="Proteomes" id="UP000271937">
    <property type="component" value="Unassembled WGS sequence"/>
</dbReference>
<dbReference type="EMBL" id="RQVR01000004">
    <property type="protein sequence ID" value="RRJ92889.1"/>
    <property type="molecule type" value="Genomic_DNA"/>
</dbReference>
<dbReference type="InterPro" id="IPR032675">
    <property type="entry name" value="LRR_dom_sf"/>
</dbReference>
<accession>A0A3P3WGV2</accession>
<keyword evidence="1" id="KW-0732">Signal</keyword>
<dbReference type="AlphaFoldDB" id="A0A3P3WGV2"/>